<keyword evidence="3" id="KW-0539">Nucleus</keyword>
<evidence type="ECO:0000313" key="7">
    <source>
        <dbReference type="Proteomes" id="UP001362899"/>
    </source>
</evidence>
<evidence type="ECO:0000259" key="5">
    <source>
        <dbReference type="Pfam" id="PF09368"/>
    </source>
</evidence>
<dbReference type="GO" id="GO:0000462">
    <property type="term" value="P:maturation of SSU-rRNA from tricistronic rRNA transcript (SSU-rRNA, 5.8S rRNA, LSU-rRNA)"/>
    <property type="evidence" value="ECO:0007669"/>
    <property type="project" value="TreeGrafter"/>
</dbReference>
<sequence>MSSDEEIDDVQRFYNDREQKLADKANLNSASYVEQELSDEEVMGIQSDNESDEDSIGWEYDQGDKQIEQKRAQANKERDLHWGKDRENYFGGEDDVGEDDGASEEEEAEALRLHEQELESMDENDFVDEDDMETWQQNADKLDVNLEEIEESHINELSSSLLDAANLSSEERRNLVTEKFPAVLLLSNELKKLSTQSEELDTIENEKLRSAGKTAIEMYKGCCYAYYALFNEFLRTKDIQGLAKLEEHPVNEALLTARQFYLNFNDLKNKLSQADENSLSINGSIEEDETHQDEQIQNSASELEEFSEVAQSDSESSQDDSDDEFAIKKDISNTSTAKVHTVNDFDEAADTIEQQARMKNKQSLRFYASQVGRSKAAAPQISGDADLPYQERDFERRQRLLAEAQKRGQEAPDTLGDEDDFEGLGEIDDDVYHEGNSLYATESLNKRISKDENRILHEQAALAAKEGRLEEYISENANNSNKRAINYQIEKNKGLTRKRKKENRNARVKKRHRYEDAQKRIKGVRKVYKGSEGPYQGETTGIRKNLAHSTRFKS</sequence>
<feature type="compositionally biased region" description="Basic and acidic residues" evidence="4">
    <location>
        <begin position="70"/>
        <end position="88"/>
    </location>
</feature>
<comment type="similarity">
    <text evidence="2">Belongs to the SAS10 family.</text>
</comment>
<dbReference type="Proteomes" id="UP001362899">
    <property type="component" value="Unassembled WGS sequence"/>
</dbReference>
<dbReference type="GO" id="GO:0032040">
    <property type="term" value="C:small-subunit processome"/>
    <property type="evidence" value="ECO:0007669"/>
    <property type="project" value="TreeGrafter"/>
</dbReference>
<feature type="region of interest" description="Disordered" evidence="4">
    <location>
        <begin position="70"/>
        <end position="108"/>
    </location>
</feature>
<dbReference type="PANTHER" id="PTHR13237:SF8">
    <property type="entry name" value="SOMETHING ABOUT SILENCING PROTEIN 10"/>
    <property type="match status" value="1"/>
</dbReference>
<evidence type="ECO:0000256" key="1">
    <source>
        <dbReference type="ARBA" id="ARBA00004123"/>
    </source>
</evidence>
<dbReference type="InterPro" id="IPR018972">
    <property type="entry name" value="Sas10_C_dom"/>
</dbReference>
<feature type="region of interest" description="Disordered" evidence="4">
    <location>
        <begin position="285"/>
        <end position="322"/>
    </location>
</feature>
<dbReference type="PANTHER" id="PTHR13237">
    <property type="entry name" value="SOMETHING ABOUT SILENCING PROTEIN 10-RELATED"/>
    <property type="match status" value="1"/>
</dbReference>
<name>A0AAV5RS77_STABA</name>
<comment type="subcellular location">
    <subcellularLocation>
        <location evidence="1">Nucleus</location>
    </subcellularLocation>
</comment>
<feature type="compositionally biased region" description="Acidic residues" evidence="4">
    <location>
        <begin position="92"/>
        <end position="108"/>
    </location>
</feature>
<comment type="caution">
    <text evidence="6">The sequence shown here is derived from an EMBL/GenBank/DDBJ whole genome shotgun (WGS) entry which is preliminary data.</text>
</comment>
<gene>
    <name evidence="6" type="ORF">DASB73_043370</name>
</gene>
<protein>
    <submittedName>
        <fullName evidence="6">rRNA-processing protein</fullName>
    </submittedName>
</protein>
<dbReference type="Pfam" id="PF09368">
    <property type="entry name" value="Sas10"/>
    <property type="match status" value="1"/>
</dbReference>
<dbReference type="EMBL" id="BTGC01000008">
    <property type="protein sequence ID" value="GMM53374.1"/>
    <property type="molecule type" value="Genomic_DNA"/>
</dbReference>
<organism evidence="6 7">
    <name type="scientific">Starmerella bacillaris</name>
    <name type="common">Yeast</name>
    <name type="synonym">Candida zemplinina</name>
    <dbReference type="NCBI Taxonomy" id="1247836"/>
    <lineage>
        <taxon>Eukaryota</taxon>
        <taxon>Fungi</taxon>
        <taxon>Dikarya</taxon>
        <taxon>Ascomycota</taxon>
        <taxon>Saccharomycotina</taxon>
        <taxon>Dipodascomycetes</taxon>
        <taxon>Dipodascales</taxon>
        <taxon>Trichomonascaceae</taxon>
        <taxon>Starmerella</taxon>
    </lineage>
</organism>
<evidence type="ECO:0000256" key="4">
    <source>
        <dbReference type="SAM" id="MobiDB-lite"/>
    </source>
</evidence>
<evidence type="ECO:0000313" key="6">
    <source>
        <dbReference type="EMBL" id="GMM53374.1"/>
    </source>
</evidence>
<feature type="region of interest" description="Disordered" evidence="4">
    <location>
        <begin position="529"/>
        <end position="554"/>
    </location>
</feature>
<evidence type="ECO:0000256" key="2">
    <source>
        <dbReference type="ARBA" id="ARBA00010979"/>
    </source>
</evidence>
<feature type="region of interest" description="Disordered" evidence="4">
    <location>
        <begin position="404"/>
        <end position="423"/>
    </location>
</feature>
<feature type="domain" description="Sas10 C-terminal" evidence="5">
    <location>
        <begin position="481"/>
        <end position="552"/>
    </location>
</feature>
<keyword evidence="7" id="KW-1185">Reference proteome</keyword>
<reference evidence="6 7" key="1">
    <citation type="journal article" date="2023" name="Elife">
        <title>Identification of key yeast species and microbe-microbe interactions impacting larval growth of Drosophila in the wild.</title>
        <authorList>
            <person name="Mure A."/>
            <person name="Sugiura Y."/>
            <person name="Maeda R."/>
            <person name="Honda K."/>
            <person name="Sakurai N."/>
            <person name="Takahashi Y."/>
            <person name="Watada M."/>
            <person name="Katoh T."/>
            <person name="Gotoh A."/>
            <person name="Gotoh Y."/>
            <person name="Taniguchi I."/>
            <person name="Nakamura K."/>
            <person name="Hayashi T."/>
            <person name="Katayama T."/>
            <person name="Uemura T."/>
            <person name="Hattori Y."/>
        </authorList>
    </citation>
    <scope>NUCLEOTIDE SEQUENCE [LARGE SCALE GENOMIC DNA]</scope>
    <source>
        <strain evidence="6 7">SB-73</strain>
    </source>
</reference>
<evidence type="ECO:0000256" key="3">
    <source>
        <dbReference type="ARBA" id="ARBA00023242"/>
    </source>
</evidence>
<proteinExistence type="inferred from homology"/>
<accession>A0AAV5RS77</accession>
<dbReference type="AlphaFoldDB" id="A0AAV5RS77"/>